<protein>
    <recommendedName>
        <fullName evidence="4">Type IV pilus assembly protein PilO</fullName>
    </recommendedName>
</protein>
<keyword evidence="1" id="KW-1133">Transmembrane helix</keyword>
<keyword evidence="1" id="KW-0812">Transmembrane</keyword>
<evidence type="ECO:0000313" key="3">
    <source>
        <dbReference type="Proteomes" id="UP000034664"/>
    </source>
</evidence>
<sequence length="259" mass="28681">MNLKTATSDIQTTLRDYVGIMVFITEGIIFILLVVNFFVPTYQKIVALRAEISQKETELASLSSYANYLVELASSSLAVEEEIINYALPSENDVVTLIVTYEGLAKMEGLEEVSPISLAPGVLQQEKEAIEEGQTGVQQVLFAMEIKAENEEAADAIIQEITNTSRIFDILNLSWTVPEVQEGENTESVDLVIDLATYYYIQPPNIVSGQAIVEQGQSQIEFISKLQQARRFEDLILDGVEVGKEDLMETTSTISATLQ</sequence>
<gene>
    <name evidence="2" type="ORF">UU14_C0033G0006</name>
</gene>
<evidence type="ECO:0008006" key="4">
    <source>
        <dbReference type="Google" id="ProtNLM"/>
    </source>
</evidence>
<accession>A0A0G0T2D0</accession>
<feature type="transmembrane region" description="Helical" evidence="1">
    <location>
        <begin position="20"/>
        <end position="39"/>
    </location>
</feature>
<keyword evidence="1" id="KW-0472">Membrane</keyword>
<evidence type="ECO:0000256" key="1">
    <source>
        <dbReference type="SAM" id="Phobius"/>
    </source>
</evidence>
<evidence type="ECO:0000313" key="2">
    <source>
        <dbReference type="EMBL" id="KKR71198.1"/>
    </source>
</evidence>
<dbReference type="Proteomes" id="UP000034664">
    <property type="component" value="Unassembled WGS sequence"/>
</dbReference>
<organism evidence="2 3">
    <name type="scientific">Candidatus Roizmanbacteria bacterium GW2011_GWB1_40_7</name>
    <dbReference type="NCBI Taxonomy" id="1618482"/>
    <lineage>
        <taxon>Bacteria</taxon>
        <taxon>Candidatus Roizmaniibacteriota</taxon>
    </lineage>
</organism>
<comment type="caution">
    <text evidence="2">The sequence shown here is derived from an EMBL/GenBank/DDBJ whole genome shotgun (WGS) entry which is preliminary data.</text>
</comment>
<reference evidence="2 3" key="1">
    <citation type="journal article" date="2015" name="Nature">
        <title>rRNA introns, odd ribosomes, and small enigmatic genomes across a large radiation of phyla.</title>
        <authorList>
            <person name="Brown C.T."/>
            <person name="Hug L.A."/>
            <person name="Thomas B.C."/>
            <person name="Sharon I."/>
            <person name="Castelle C.J."/>
            <person name="Singh A."/>
            <person name="Wilkins M.J."/>
            <person name="Williams K.H."/>
            <person name="Banfield J.F."/>
        </authorList>
    </citation>
    <scope>NUCLEOTIDE SEQUENCE [LARGE SCALE GENOMIC DNA]</scope>
</reference>
<dbReference type="EMBL" id="LBZM01000033">
    <property type="protein sequence ID" value="KKR71198.1"/>
    <property type="molecule type" value="Genomic_DNA"/>
</dbReference>
<proteinExistence type="predicted"/>
<dbReference type="AlphaFoldDB" id="A0A0G0T2D0"/>
<name>A0A0G0T2D0_9BACT</name>